<proteinExistence type="predicted"/>
<keyword evidence="2" id="KW-1185">Reference proteome</keyword>
<evidence type="ECO:0000313" key="1">
    <source>
        <dbReference type="EMBL" id="GFR99931.1"/>
    </source>
</evidence>
<name>A0AAV4HRV6_9GAST</name>
<protein>
    <submittedName>
        <fullName evidence="1">Uncharacterized protein</fullName>
    </submittedName>
</protein>
<accession>A0AAV4HRV6</accession>
<evidence type="ECO:0000313" key="2">
    <source>
        <dbReference type="Proteomes" id="UP000762676"/>
    </source>
</evidence>
<sequence length="102" mass="11446">MKSHDQFLVNNDSGTITLASSECTPQSFTKVDVMTNRKEQPPIRTSTRKNTFTIRSFVSERYIDIVARQPESTQCDLVFSVGIRLDSDIPATSPHPVVLMSQ</sequence>
<dbReference type="Proteomes" id="UP000762676">
    <property type="component" value="Unassembled WGS sequence"/>
</dbReference>
<dbReference type="EMBL" id="BMAT01002136">
    <property type="protein sequence ID" value="GFR99931.1"/>
    <property type="molecule type" value="Genomic_DNA"/>
</dbReference>
<organism evidence="1 2">
    <name type="scientific">Elysia marginata</name>
    <dbReference type="NCBI Taxonomy" id="1093978"/>
    <lineage>
        <taxon>Eukaryota</taxon>
        <taxon>Metazoa</taxon>
        <taxon>Spiralia</taxon>
        <taxon>Lophotrochozoa</taxon>
        <taxon>Mollusca</taxon>
        <taxon>Gastropoda</taxon>
        <taxon>Heterobranchia</taxon>
        <taxon>Euthyneura</taxon>
        <taxon>Panpulmonata</taxon>
        <taxon>Sacoglossa</taxon>
        <taxon>Placobranchoidea</taxon>
        <taxon>Plakobranchidae</taxon>
        <taxon>Elysia</taxon>
    </lineage>
</organism>
<reference evidence="1 2" key="1">
    <citation type="journal article" date="2021" name="Elife">
        <title>Chloroplast acquisition without the gene transfer in kleptoplastic sea slugs, Plakobranchus ocellatus.</title>
        <authorList>
            <person name="Maeda T."/>
            <person name="Takahashi S."/>
            <person name="Yoshida T."/>
            <person name="Shimamura S."/>
            <person name="Takaki Y."/>
            <person name="Nagai Y."/>
            <person name="Toyoda A."/>
            <person name="Suzuki Y."/>
            <person name="Arimoto A."/>
            <person name="Ishii H."/>
            <person name="Satoh N."/>
            <person name="Nishiyama T."/>
            <person name="Hasebe M."/>
            <person name="Maruyama T."/>
            <person name="Minagawa J."/>
            <person name="Obokata J."/>
            <person name="Shigenobu S."/>
        </authorList>
    </citation>
    <scope>NUCLEOTIDE SEQUENCE [LARGE SCALE GENOMIC DNA]</scope>
</reference>
<gene>
    <name evidence="1" type="ORF">ElyMa_001059000</name>
</gene>
<dbReference type="AlphaFoldDB" id="A0AAV4HRV6"/>
<comment type="caution">
    <text evidence="1">The sequence shown here is derived from an EMBL/GenBank/DDBJ whole genome shotgun (WGS) entry which is preliminary data.</text>
</comment>